<comment type="caution">
    <text evidence="11">The sequence shown here is derived from an EMBL/GenBank/DDBJ whole genome shotgun (WGS) entry which is preliminary data.</text>
</comment>
<feature type="domain" description="AAA" evidence="10">
    <location>
        <begin position="99"/>
        <end position="222"/>
    </location>
</feature>
<evidence type="ECO:0000259" key="10">
    <source>
        <dbReference type="Pfam" id="PF13614"/>
    </source>
</evidence>
<evidence type="ECO:0000256" key="4">
    <source>
        <dbReference type="ARBA" id="ARBA00022741"/>
    </source>
</evidence>
<keyword evidence="7" id="KW-0829">Tyrosine-protein kinase</keyword>
<evidence type="ECO:0000256" key="1">
    <source>
        <dbReference type="ARBA" id="ARBA00007316"/>
    </source>
</evidence>
<evidence type="ECO:0000256" key="6">
    <source>
        <dbReference type="ARBA" id="ARBA00022840"/>
    </source>
</evidence>
<dbReference type="CDD" id="cd05387">
    <property type="entry name" value="BY-kinase"/>
    <property type="match status" value="1"/>
</dbReference>
<comment type="catalytic activity">
    <reaction evidence="8">
        <text>L-tyrosyl-[protein] + ATP = O-phospho-L-tyrosyl-[protein] + ADP + H(+)</text>
        <dbReference type="Rhea" id="RHEA:10596"/>
        <dbReference type="Rhea" id="RHEA-COMP:10136"/>
        <dbReference type="Rhea" id="RHEA-COMP:20101"/>
        <dbReference type="ChEBI" id="CHEBI:15378"/>
        <dbReference type="ChEBI" id="CHEBI:30616"/>
        <dbReference type="ChEBI" id="CHEBI:46858"/>
        <dbReference type="ChEBI" id="CHEBI:61978"/>
        <dbReference type="ChEBI" id="CHEBI:456216"/>
        <dbReference type="EC" id="2.7.10.2"/>
    </reaction>
</comment>
<dbReference type="RefSeq" id="WP_164454294.1">
    <property type="nucleotide sequence ID" value="NZ_JAAIJQ010000064.1"/>
</dbReference>
<proteinExistence type="inferred from homology"/>
<dbReference type="InterPro" id="IPR005702">
    <property type="entry name" value="Wzc-like_C"/>
</dbReference>
<comment type="similarity">
    <text evidence="1">Belongs to the CpsD/CapB family.</text>
</comment>
<evidence type="ECO:0000256" key="2">
    <source>
        <dbReference type="ARBA" id="ARBA00011903"/>
    </source>
</evidence>
<keyword evidence="6" id="KW-0067">ATP-binding</keyword>
<dbReference type="AlphaFoldDB" id="A0A6M0K3L7"/>
<reference evidence="11 12" key="1">
    <citation type="submission" date="2020-02" db="EMBL/GenBank/DDBJ databases">
        <title>Genome sequences of Thiorhodococcus mannitoliphagus and Thiorhodococcus minor, purple sulfur photosynthetic bacteria in the gammaproteobacterial family, Chromatiaceae.</title>
        <authorList>
            <person name="Aviles F.A."/>
            <person name="Meyer T.E."/>
            <person name="Kyndt J.A."/>
        </authorList>
    </citation>
    <scope>NUCLEOTIDE SEQUENCE [LARGE SCALE GENOMIC DNA]</scope>
    <source>
        <strain evidence="11 12">DSM 11518</strain>
    </source>
</reference>
<evidence type="ECO:0000313" key="11">
    <source>
        <dbReference type="EMBL" id="NEV63831.1"/>
    </source>
</evidence>
<dbReference type="GO" id="GO:0005524">
    <property type="term" value="F:ATP binding"/>
    <property type="evidence" value="ECO:0007669"/>
    <property type="project" value="UniProtKB-KW"/>
</dbReference>
<gene>
    <name evidence="11" type="ORF">G3446_18390</name>
</gene>
<dbReference type="Proteomes" id="UP000483379">
    <property type="component" value="Unassembled WGS sequence"/>
</dbReference>
<accession>A0A6M0K3L7</accession>
<keyword evidence="5 11" id="KW-0418">Kinase</keyword>
<feature type="region of interest" description="Disordered" evidence="9">
    <location>
        <begin position="1"/>
        <end position="46"/>
    </location>
</feature>
<dbReference type="NCBIfam" id="TIGR01007">
    <property type="entry name" value="eps_fam"/>
    <property type="match status" value="1"/>
</dbReference>
<keyword evidence="3" id="KW-0808">Transferase</keyword>
<dbReference type="PANTHER" id="PTHR32309">
    <property type="entry name" value="TYROSINE-PROTEIN KINASE"/>
    <property type="match status" value="1"/>
</dbReference>
<evidence type="ECO:0000256" key="3">
    <source>
        <dbReference type="ARBA" id="ARBA00022679"/>
    </source>
</evidence>
<dbReference type="Gene3D" id="3.40.50.300">
    <property type="entry name" value="P-loop containing nucleotide triphosphate hydrolases"/>
    <property type="match status" value="1"/>
</dbReference>
<dbReference type="InterPro" id="IPR025669">
    <property type="entry name" value="AAA_dom"/>
</dbReference>
<feature type="compositionally biased region" description="Low complexity" evidence="9">
    <location>
        <begin position="21"/>
        <end position="37"/>
    </location>
</feature>
<protein>
    <recommendedName>
        <fullName evidence="2">non-specific protein-tyrosine kinase</fullName>
        <ecNumber evidence="2">2.7.10.2</ecNumber>
    </recommendedName>
</protein>
<evidence type="ECO:0000256" key="5">
    <source>
        <dbReference type="ARBA" id="ARBA00022777"/>
    </source>
</evidence>
<evidence type="ECO:0000313" key="12">
    <source>
        <dbReference type="Proteomes" id="UP000483379"/>
    </source>
</evidence>
<dbReference type="InterPro" id="IPR050445">
    <property type="entry name" value="Bact_polysacc_biosynth/exp"/>
</dbReference>
<evidence type="ECO:0000256" key="9">
    <source>
        <dbReference type="SAM" id="MobiDB-lite"/>
    </source>
</evidence>
<dbReference type="EC" id="2.7.10.2" evidence="2"/>
<dbReference type="InterPro" id="IPR027417">
    <property type="entry name" value="P-loop_NTPase"/>
</dbReference>
<keyword evidence="4" id="KW-0547">Nucleotide-binding</keyword>
<keyword evidence="12" id="KW-1185">Reference proteome</keyword>
<feature type="compositionally biased region" description="Basic and acidic residues" evidence="9">
    <location>
        <begin position="1"/>
        <end position="17"/>
    </location>
</feature>
<name>A0A6M0K3L7_9GAMM</name>
<dbReference type="GO" id="GO:0004715">
    <property type="term" value="F:non-membrane spanning protein tyrosine kinase activity"/>
    <property type="evidence" value="ECO:0007669"/>
    <property type="project" value="UniProtKB-EC"/>
</dbReference>
<organism evidence="11 12">
    <name type="scientific">Thiorhodococcus minor</name>
    <dbReference type="NCBI Taxonomy" id="57489"/>
    <lineage>
        <taxon>Bacteria</taxon>
        <taxon>Pseudomonadati</taxon>
        <taxon>Pseudomonadota</taxon>
        <taxon>Gammaproteobacteria</taxon>
        <taxon>Chromatiales</taxon>
        <taxon>Chromatiaceae</taxon>
        <taxon>Thiorhodococcus</taxon>
    </lineage>
</organism>
<dbReference type="EMBL" id="JAAIJQ010000064">
    <property type="protein sequence ID" value="NEV63831.1"/>
    <property type="molecule type" value="Genomic_DNA"/>
</dbReference>
<dbReference type="SUPFAM" id="SSF52540">
    <property type="entry name" value="P-loop containing nucleoside triphosphate hydrolases"/>
    <property type="match status" value="1"/>
</dbReference>
<sequence length="279" mass="30647">MERLKQAMDRARAERQLRTGAPSPSSAPQADSRPAQPTERNRGKGIRINYTRTETMSADLQALRDRRIILAEGLEPVADAYKVLRTQVLQRMRSKGLRTLAITSPSPGDGKTITAINLAISLARDVNQTVLLVDLDMKRPAIAKYFGRDKGPGISDCLTSNAELADIMFTPDIERLVVIPGHERIVQSSEALASPRFISLLAELKTRYDDRLIIFDMPPLFSGDDVIAFLPQIDAAILVVENGKITKSELEQAEQLLGDKAIGAVLNKADAASVSYGYY</sequence>
<dbReference type="PANTHER" id="PTHR32309:SF13">
    <property type="entry name" value="FERRIC ENTEROBACTIN TRANSPORT PROTEIN FEPE"/>
    <property type="match status" value="1"/>
</dbReference>
<dbReference type="Pfam" id="PF13614">
    <property type="entry name" value="AAA_31"/>
    <property type="match status" value="1"/>
</dbReference>
<dbReference type="GO" id="GO:0005886">
    <property type="term" value="C:plasma membrane"/>
    <property type="evidence" value="ECO:0007669"/>
    <property type="project" value="TreeGrafter"/>
</dbReference>
<evidence type="ECO:0000256" key="7">
    <source>
        <dbReference type="ARBA" id="ARBA00023137"/>
    </source>
</evidence>
<evidence type="ECO:0000256" key="8">
    <source>
        <dbReference type="ARBA" id="ARBA00051245"/>
    </source>
</evidence>